<accession>A0A267MHZ7</accession>
<sequence>MTAIAKPLGMLLNVLYSVVGNYGVAIILFTLVVKLFLLPLTFKQLKSTSKMTEIQPELKKIQEKYKNDKEKLNQKTMELYQKHKINPVAGCLPLLIQMPILFGLFAVLREPGTYAGEAILTASMEPFLWMSSLKEPDLWILPILAAVTTYFSIKSSSGANSQAAENQTMKTMNMIMPVMILFWGRGFPAGLCLYWVVSNLFQMVQQMVMPKPGTSKEELS</sequence>
<dbReference type="GO" id="GO:0032977">
    <property type="term" value="F:membrane insertase activity"/>
    <property type="evidence" value="ECO:0007669"/>
    <property type="project" value="InterPro"/>
</dbReference>
<feature type="transmembrane region" description="Helical" evidence="10">
    <location>
        <begin position="85"/>
        <end position="108"/>
    </location>
</feature>
<dbReference type="InterPro" id="IPR028055">
    <property type="entry name" value="YidC/Oxa/ALB_C"/>
</dbReference>
<dbReference type="NCBIfam" id="TIGR03592">
    <property type="entry name" value="yidC_oxa1_cterm"/>
    <property type="match status" value="1"/>
</dbReference>
<feature type="transmembrane region" description="Helical" evidence="10">
    <location>
        <begin position="174"/>
        <end position="197"/>
    </location>
</feature>
<keyword evidence="4 9" id="KW-0812">Transmembrane</keyword>
<dbReference type="PANTHER" id="PTHR12428">
    <property type="entry name" value="OXA1"/>
    <property type="match status" value="1"/>
</dbReference>
<organism evidence="12 13">
    <name type="scientific">Anaeromicrobium sediminis</name>
    <dbReference type="NCBI Taxonomy" id="1478221"/>
    <lineage>
        <taxon>Bacteria</taxon>
        <taxon>Bacillati</taxon>
        <taxon>Bacillota</taxon>
        <taxon>Clostridia</taxon>
        <taxon>Peptostreptococcales</taxon>
        <taxon>Thermotaleaceae</taxon>
        <taxon>Anaeromicrobium</taxon>
    </lineage>
</organism>
<evidence type="ECO:0000256" key="4">
    <source>
        <dbReference type="ARBA" id="ARBA00022692"/>
    </source>
</evidence>
<dbReference type="PANTHER" id="PTHR12428:SF65">
    <property type="entry name" value="CYTOCHROME C OXIDASE ASSEMBLY PROTEIN COX18, MITOCHONDRIAL"/>
    <property type="match status" value="1"/>
</dbReference>
<keyword evidence="7 10" id="KW-0472">Membrane</keyword>
<feature type="domain" description="Membrane insertase YidC/Oxa/ALB C-terminal" evidence="11">
    <location>
        <begin position="22"/>
        <end position="209"/>
    </location>
</feature>
<keyword evidence="2" id="KW-0813">Transport</keyword>
<dbReference type="AlphaFoldDB" id="A0A267MHZ7"/>
<dbReference type="EMBL" id="NIBG01000015">
    <property type="protein sequence ID" value="PAB58495.1"/>
    <property type="molecule type" value="Genomic_DNA"/>
</dbReference>
<dbReference type="InterPro" id="IPR001708">
    <property type="entry name" value="YidC/ALB3/OXA1/COX18"/>
</dbReference>
<dbReference type="CDD" id="cd20070">
    <property type="entry name" value="5TM_YidC_Alb3"/>
    <property type="match status" value="1"/>
</dbReference>
<evidence type="ECO:0000313" key="13">
    <source>
        <dbReference type="Proteomes" id="UP000216024"/>
    </source>
</evidence>
<proteinExistence type="inferred from homology"/>
<evidence type="ECO:0000256" key="3">
    <source>
        <dbReference type="ARBA" id="ARBA00022475"/>
    </source>
</evidence>
<comment type="subcellular location">
    <subcellularLocation>
        <location evidence="1">Cell membrane</location>
        <topology evidence="1">Multi-pass membrane protein</topology>
    </subcellularLocation>
    <subcellularLocation>
        <location evidence="9">Membrane</location>
        <topology evidence="9">Multi-pass membrane protein</topology>
    </subcellularLocation>
</comment>
<evidence type="ECO:0000256" key="1">
    <source>
        <dbReference type="ARBA" id="ARBA00004651"/>
    </source>
</evidence>
<evidence type="ECO:0000256" key="6">
    <source>
        <dbReference type="ARBA" id="ARBA00022989"/>
    </source>
</evidence>
<dbReference type="Pfam" id="PF02096">
    <property type="entry name" value="60KD_IMP"/>
    <property type="match status" value="1"/>
</dbReference>
<keyword evidence="8" id="KW-0143">Chaperone</keyword>
<evidence type="ECO:0000313" key="12">
    <source>
        <dbReference type="EMBL" id="PAB58495.1"/>
    </source>
</evidence>
<dbReference type="Proteomes" id="UP000216024">
    <property type="component" value="Unassembled WGS sequence"/>
</dbReference>
<evidence type="ECO:0000256" key="2">
    <source>
        <dbReference type="ARBA" id="ARBA00022448"/>
    </source>
</evidence>
<evidence type="ECO:0000256" key="9">
    <source>
        <dbReference type="RuleBase" id="RU003945"/>
    </source>
</evidence>
<comment type="similarity">
    <text evidence="9">Belongs to the OXA1/ALB3/YidC family.</text>
</comment>
<comment type="caution">
    <text evidence="12">The sequence shown here is derived from an EMBL/GenBank/DDBJ whole genome shotgun (WGS) entry which is preliminary data.</text>
</comment>
<dbReference type="PRINTS" id="PR01900">
    <property type="entry name" value="YIDCPROTEIN"/>
</dbReference>
<gene>
    <name evidence="12" type="ORF">CCE28_15105</name>
</gene>
<dbReference type="OrthoDB" id="9780552at2"/>
<keyword evidence="3" id="KW-1003">Cell membrane</keyword>
<protein>
    <submittedName>
        <fullName evidence="12">Sporulation protein</fullName>
    </submittedName>
</protein>
<evidence type="ECO:0000256" key="7">
    <source>
        <dbReference type="ARBA" id="ARBA00023136"/>
    </source>
</evidence>
<reference evidence="12 13" key="1">
    <citation type="submission" date="2017-06" db="EMBL/GenBank/DDBJ databases">
        <title>Draft genome sequence of anaerobic fermentative bacterium Anaeromicrobium sediminis DY2726D isolated from West Pacific Ocean sediments.</title>
        <authorList>
            <person name="Zeng X."/>
        </authorList>
    </citation>
    <scope>NUCLEOTIDE SEQUENCE [LARGE SCALE GENOMIC DNA]</scope>
    <source>
        <strain evidence="12 13">DY2726D</strain>
    </source>
</reference>
<keyword evidence="13" id="KW-1185">Reference proteome</keyword>
<evidence type="ECO:0000256" key="8">
    <source>
        <dbReference type="ARBA" id="ARBA00023186"/>
    </source>
</evidence>
<evidence type="ECO:0000256" key="10">
    <source>
        <dbReference type="SAM" id="Phobius"/>
    </source>
</evidence>
<evidence type="ECO:0000256" key="5">
    <source>
        <dbReference type="ARBA" id="ARBA00022927"/>
    </source>
</evidence>
<dbReference type="GO" id="GO:0015031">
    <property type="term" value="P:protein transport"/>
    <property type="evidence" value="ECO:0007669"/>
    <property type="project" value="UniProtKB-KW"/>
</dbReference>
<dbReference type="GO" id="GO:0051205">
    <property type="term" value="P:protein insertion into membrane"/>
    <property type="evidence" value="ECO:0007669"/>
    <property type="project" value="TreeGrafter"/>
</dbReference>
<keyword evidence="5" id="KW-0653">Protein transport</keyword>
<feature type="transmembrane region" description="Helical" evidence="10">
    <location>
        <begin position="136"/>
        <end position="153"/>
    </location>
</feature>
<feature type="transmembrane region" description="Helical" evidence="10">
    <location>
        <begin position="20"/>
        <end position="42"/>
    </location>
</feature>
<dbReference type="InterPro" id="IPR047196">
    <property type="entry name" value="YidC_ALB_C"/>
</dbReference>
<evidence type="ECO:0000259" key="11">
    <source>
        <dbReference type="Pfam" id="PF02096"/>
    </source>
</evidence>
<keyword evidence="6 10" id="KW-1133">Transmembrane helix</keyword>
<dbReference type="GO" id="GO:0005886">
    <property type="term" value="C:plasma membrane"/>
    <property type="evidence" value="ECO:0007669"/>
    <property type="project" value="UniProtKB-SubCell"/>
</dbReference>
<name>A0A267MHZ7_9FIRM</name>